<gene>
    <name evidence="2" type="ORF">GON04_21230</name>
</gene>
<organism evidence="2 3">
    <name type="scientific">Ramlibacter pinisoli</name>
    <dbReference type="NCBI Taxonomy" id="2682844"/>
    <lineage>
        <taxon>Bacteria</taxon>
        <taxon>Pseudomonadati</taxon>
        <taxon>Pseudomonadota</taxon>
        <taxon>Betaproteobacteria</taxon>
        <taxon>Burkholderiales</taxon>
        <taxon>Comamonadaceae</taxon>
        <taxon>Ramlibacter</taxon>
    </lineage>
</organism>
<dbReference type="Proteomes" id="UP000469385">
    <property type="component" value="Unassembled WGS sequence"/>
</dbReference>
<reference evidence="2 3" key="1">
    <citation type="submission" date="2019-12" db="EMBL/GenBank/DDBJ databases">
        <authorList>
            <person name="Huq M.A."/>
        </authorList>
    </citation>
    <scope>NUCLEOTIDE SEQUENCE [LARGE SCALE GENOMIC DNA]</scope>
    <source>
        <strain evidence="2 3">MAH-25</strain>
    </source>
</reference>
<evidence type="ECO:0000256" key="1">
    <source>
        <dbReference type="SAM" id="SignalP"/>
    </source>
</evidence>
<protein>
    <submittedName>
        <fullName evidence="2">Uncharacterized protein</fullName>
    </submittedName>
</protein>
<keyword evidence="1" id="KW-0732">Signal</keyword>
<dbReference type="PROSITE" id="PS51257">
    <property type="entry name" value="PROKAR_LIPOPROTEIN"/>
    <property type="match status" value="1"/>
</dbReference>
<comment type="caution">
    <text evidence="2">The sequence shown here is derived from an EMBL/GenBank/DDBJ whole genome shotgun (WGS) entry which is preliminary data.</text>
</comment>
<dbReference type="EMBL" id="WSEL01000009">
    <property type="protein sequence ID" value="MVQ31996.1"/>
    <property type="molecule type" value="Genomic_DNA"/>
</dbReference>
<accession>A0A6N8J1E7</accession>
<feature type="signal peptide" evidence="1">
    <location>
        <begin position="1"/>
        <end position="20"/>
    </location>
</feature>
<sequence>MNLQPLRRIAALLLAAPLLAACNGTSGIDGGPTAVAVNPYPAPAETPLWRSGADWLAEVDRAKPSGR</sequence>
<dbReference type="RefSeq" id="WP_157399992.1">
    <property type="nucleotide sequence ID" value="NZ_WSEL01000009.1"/>
</dbReference>
<name>A0A6N8J1E7_9BURK</name>
<feature type="chain" id="PRO_5026829712" evidence="1">
    <location>
        <begin position="21"/>
        <end position="67"/>
    </location>
</feature>
<proteinExistence type="predicted"/>
<evidence type="ECO:0000313" key="3">
    <source>
        <dbReference type="Proteomes" id="UP000469385"/>
    </source>
</evidence>
<evidence type="ECO:0000313" key="2">
    <source>
        <dbReference type="EMBL" id="MVQ31996.1"/>
    </source>
</evidence>
<dbReference type="AlphaFoldDB" id="A0A6N8J1E7"/>
<keyword evidence="3" id="KW-1185">Reference proteome</keyword>